<evidence type="ECO:0000256" key="2">
    <source>
        <dbReference type="ARBA" id="ARBA00004496"/>
    </source>
</evidence>
<dbReference type="InterPro" id="IPR038108">
    <property type="entry name" value="RPN13_DEUBAD_sf"/>
</dbReference>
<dbReference type="Gene3D" id="1.10.2020.20">
    <property type="match status" value="1"/>
</dbReference>
<evidence type="ECO:0000313" key="13">
    <source>
        <dbReference type="Proteomes" id="UP001219518"/>
    </source>
</evidence>
<feature type="domain" description="Pru" evidence="11">
    <location>
        <begin position="15"/>
        <end position="128"/>
    </location>
</feature>
<dbReference type="InterPro" id="IPR006773">
    <property type="entry name" value="Rpn13/ADRM1"/>
</dbReference>
<comment type="caution">
    <text evidence="12">The sequence shown here is derived from an EMBL/GenBank/DDBJ whole genome shotgun (WGS) entry which is preliminary data.</text>
</comment>
<keyword evidence="13" id="KW-1185">Reference proteome</keyword>
<evidence type="ECO:0000256" key="8">
    <source>
        <dbReference type="ARBA" id="ARBA00070663"/>
    </source>
</evidence>
<sequence length="435" mass="46381">MPGGGALFGNSSSRSQNKNLVEFKAGKMTMKGKMVHPDKRKGLLYVYQSEDSLMHFCWKDRQSGTIEDDLIIFPDDCEFKRVNQCTTGRVYVLKFKSSNKKFFFWVQEPKTDKDDDNCRKLNDVLNNPPTPGSNRSGGGTPDGDLQNLLSNMSQQQLVQLFGGVGQMGGLSSILSTMNAPRSSSSSSGNKNSNSSGSGSGSSSSSTPAATTAAEAASTGATATTGGSSATSTPVSSRSNSSKPAASNRNINEQVTQNPIQLNDLRNFLSSLSPYPEGDQRQAVDLAAGLNTESIQPLLNNPAVVRELQQHLPSPIEDSGDPQERLRLTLTSPQFQQALSSFSDALQSGQIGHVINQFDVDSDAVSAANRGNMEDFVRALQRTSIGSPSTPSAGGSSAATEASPGEVTQPEKKKKMDDSKTPDKKKDDDDEGMSMD</sequence>
<evidence type="ECO:0000256" key="7">
    <source>
        <dbReference type="ARBA" id="ARBA00054744"/>
    </source>
</evidence>
<keyword evidence="6" id="KW-0539">Nucleus</keyword>
<gene>
    <name evidence="12" type="ORF">KUF71_021299</name>
</gene>
<dbReference type="Proteomes" id="UP001219518">
    <property type="component" value="Unassembled WGS sequence"/>
</dbReference>
<dbReference type="PROSITE" id="PS51916">
    <property type="entry name" value="DEUBAD"/>
    <property type="match status" value="1"/>
</dbReference>
<dbReference type="Pfam" id="PF16550">
    <property type="entry name" value="RPN13_C"/>
    <property type="match status" value="1"/>
</dbReference>
<dbReference type="InterPro" id="IPR044868">
    <property type="entry name" value="Rpn13/ADRM1_Pru"/>
</dbReference>
<dbReference type="PANTHER" id="PTHR12225">
    <property type="entry name" value="ADHESION REGULATING MOLECULE 1 110 KDA CELL MEMBRANE GLYCOPROTEIN"/>
    <property type="match status" value="1"/>
</dbReference>
<reference evidence="12" key="1">
    <citation type="submission" date="2021-07" db="EMBL/GenBank/DDBJ databases">
        <authorList>
            <person name="Catto M.A."/>
            <person name="Jacobson A."/>
            <person name="Kennedy G."/>
            <person name="Labadie P."/>
            <person name="Hunt B.G."/>
            <person name="Srinivasan R."/>
        </authorList>
    </citation>
    <scope>NUCLEOTIDE SEQUENCE</scope>
    <source>
        <strain evidence="12">PL_HMW_Pooled</strain>
        <tissue evidence="12">Head</tissue>
    </source>
</reference>
<evidence type="ECO:0000256" key="9">
    <source>
        <dbReference type="SAM" id="MobiDB-lite"/>
    </source>
</evidence>
<evidence type="ECO:0000256" key="1">
    <source>
        <dbReference type="ARBA" id="ARBA00004123"/>
    </source>
</evidence>
<dbReference type="CDD" id="cd13314">
    <property type="entry name" value="PH_Rpn13"/>
    <property type="match status" value="1"/>
</dbReference>
<accession>A0AAE1GZD4</accession>
<keyword evidence="5" id="KW-0647">Proteasome</keyword>
<keyword evidence="12" id="KW-0675">Receptor</keyword>
<evidence type="ECO:0000313" key="12">
    <source>
        <dbReference type="EMBL" id="KAK3911638.1"/>
    </source>
</evidence>
<dbReference type="FunFam" id="2.30.29.70:FF:000001">
    <property type="entry name" value="Proteasomal ubiquitin receptor ADRM1"/>
    <property type="match status" value="1"/>
</dbReference>
<dbReference type="PANTHER" id="PTHR12225:SF0">
    <property type="entry name" value="PROTEASOMAL UBIQUITIN RECEPTOR ADRM1"/>
    <property type="match status" value="1"/>
</dbReference>
<protein>
    <recommendedName>
        <fullName evidence="8">Proteasomal ubiquitin receptor ADRM1 homolog</fullName>
    </recommendedName>
</protein>
<evidence type="ECO:0000259" key="11">
    <source>
        <dbReference type="PROSITE" id="PS51917"/>
    </source>
</evidence>
<evidence type="ECO:0000256" key="5">
    <source>
        <dbReference type="ARBA" id="ARBA00022942"/>
    </source>
</evidence>
<comment type="subcellular location">
    <subcellularLocation>
        <location evidence="2">Cytoplasm</location>
    </subcellularLocation>
    <subcellularLocation>
        <location evidence="1">Nucleus</location>
    </subcellularLocation>
</comment>
<feature type="region of interest" description="Disordered" evidence="9">
    <location>
        <begin position="172"/>
        <end position="258"/>
    </location>
</feature>
<dbReference type="PROSITE" id="PS51917">
    <property type="entry name" value="PRU"/>
    <property type="match status" value="1"/>
</dbReference>
<dbReference type="Gene3D" id="2.30.29.70">
    <property type="entry name" value="Proteasomal ubiquitin receptor Rpn13/ADRM1"/>
    <property type="match status" value="1"/>
</dbReference>
<feature type="compositionally biased region" description="Low complexity" evidence="9">
    <location>
        <begin position="172"/>
        <end position="249"/>
    </location>
</feature>
<feature type="domain" description="DEUBAD" evidence="10">
    <location>
        <begin position="275"/>
        <end position="389"/>
    </location>
</feature>
<feature type="compositionally biased region" description="Basic and acidic residues" evidence="9">
    <location>
        <begin position="408"/>
        <end position="426"/>
    </location>
</feature>
<evidence type="ECO:0000256" key="4">
    <source>
        <dbReference type="ARBA" id="ARBA00022490"/>
    </source>
</evidence>
<dbReference type="EMBL" id="JAHWGI010000283">
    <property type="protein sequence ID" value="KAK3911638.1"/>
    <property type="molecule type" value="Genomic_DNA"/>
</dbReference>
<evidence type="ECO:0000256" key="6">
    <source>
        <dbReference type="ARBA" id="ARBA00023242"/>
    </source>
</evidence>
<dbReference type="InterPro" id="IPR032368">
    <property type="entry name" value="RPN13_DEUBAD"/>
</dbReference>
<feature type="region of interest" description="Disordered" evidence="9">
    <location>
        <begin position="379"/>
        <end position="435"/>
    </location>
</feature>
<dbReference type="InterPro" id="IPR038633">
    <property type="entry name" value="Rpn13/ADRM1_Pru_sf"/>
</dbReference>
<dbReference type="Pfam" id="PF04683">
    <property type="entry name" value="Rpn13_ADRM1_Pru"/>
    <property type="match status" value="1"/>
</dbReference>
<keyword evidence="4" id="KW-0963">Cytoplasm</keyword>
<feature type="compositionally biased region" description="Basic and acidic residues" evidence="9">
    <location>
        <begin position="111"/>
        <end position="122"/>
    </location>
</feature>
<dbReference type="InterPro" id="IPR044867">
    <property type="entry name" value="DEUBAD_dom"/>
</dbReference>
<dbReference type="GO" id="GO:0005634">
    <property type="term" value="C:nucleus"/>
    <property type="evidence" value="ECO:0007669"/>
    <property type="project" value="UniProtKB-SubCell"/>
</dbReference>
<dbReference type="AlphaFoldDB" id="A0AAE1GZD4"/>
<dbReference type="GO" id="GO:0070628">
    <property type="term" value="F:proteasome binding"/>
    <property type="evidence" value="ECO:0007669"/>
    <property type="project" value="TreeGrafter"/>
</dbReference>
<evidence type="ECO:0000259" key="10">
    <source>
        <dbReference type="PROSITE" id="PS51916"/>
    </source>
</evidence>
<feature type="region of interest" description="Disordered" evidence="9">
    <location>
        <begin position="111"/>
        <end position="147"/>
    </location>
</feature>
<proteinExistence type="inferred from homology"/>
<feature type="compositionally biased region" description="Low complexity" evidence="9">
    <location>
        <begin position="382"/>
        <end position="404"/>
    </location>
</feature>
<dbReference type="GO" id="GO:0061133">
    <property type="term" value="F:endopeptidase activator activity"/>
    <property type="evidence" value="ECO:0007669"/>
    <property type="project" value="TreeGrafter"/>
</dbReference>
<comment type="function">
    <text evidence="7">May function as a proteasomal ubiquitin receptor. May promote the deubiquitinating activity associated with the 26S proteasome.</text>
</comment>
<organism evidence="12 13">
    <name type="scientific">Frankliniella fusca</name>
    <dbReference type="NCBI Taxonomy" id="407009"/>
    <lineage>
        <taxon>Eukaryota</taxon>
        <taxon>Metazoa</taxon>
        <taxon>Ecdysozoa</taxon>
        <taxon>Arthropoda</taxon>
        <taxon>Hexapoda</taxon>
        <taxon>Insecta</taxon>
        <taxon>Pterygota</taxon>
        <taxon>Neoptera</taxon>
        <taxon>Paraneoptera</taxon>
        <taxon>Thysanoptera</taxon>
        <taxon>Terebrantia</taxon>
        <taxon>Thripoidea</taxon>
        <taxon>Thripidae</taxon>
        <taxon>Frankliniella</taxon>
    </lineage>
</organism>
<comment type="similarity">
    <text evidence="3">Belongs to the ADRM1 family.</text>
</comment>
<dbReference type="GO" id="GO:0005737">
    <property type="term" value="C:cytoplasm"/>
    <property type="evidence" value="ECO:0007669"/>
    <property type="project" value="UniProtKB-SubCell"/>
</dbReference>
<reference evidence="12" key="2">
    <citation type="journal article" date="2023" name="BMC Genomics">
        <title>Pest status, molecular evolution, and epigenetic factors derived from the genome assembly of Frankliniella fusca, a thysanopteran phytovirus vector.</title>
        <authorList>
            <person name="Catto M.A."/>
            <person name="Labadie P.E."/>
            <person name="Jacobson A.L."/>
            <person name="Kennedy G.G."/>
            <person name="Srinivasan R."/>
            <person name="Hunt B.G."/>
        </authorList>
    </citation>
    <scope>NUCLEOTIDE SEQUENCE</scope>
    <source>
        <strain evidence="12">PL_HMW_Pooled</strain>
    </source>
</reference>
<dbReference type="GO" id="GO:0008541">
    <property type="term" value="C:proteasome regulatory particle, lid subcomplex"/>
    <property type="evidence" value="ECO:0007669"/>
    <property type="project" value="TreeGrafter"/>
</dbReference>
<name>A0AAE1GZD4_9NEOP</name>
<evidence type="ECO:0000256" key="3">
    <source>
        <dbReference type="ARBA" id="ARBA00009216"/>
    </source>
</evidence>